<evidence type="ECO:0000313" key="2">
    <source>
        <dbReference type="EMBL" id="CAH0407279.1"/>
    </source>
</evidence>
<organism evidence="2 3">
    <name type="scientific">Chilo suppressalis</name>
    <name type="common">Asiatic rice borer moth</name>
    <dbReference type="NCBI Taxonomy" id="168631"/>
    <lineage>
        <taxon>Eukaryota</taxon>
        <taxon>Metazoa</taxon>
        <taxon>Ecdysozoa</taxon>
        <taxon>Arthropoda</taxon>
        <taxon>Hexapoda</taxon>
        <taxon>Insecta</taxon>
        <taxon>Pterygota</taxon>
        <taxon>Neoptera</taxon>
        <taxon>Endopterygota</taxon>
        <taxon>Lepidoptera</taxon>
        <taxon>Glossata</taxon>
        <taxon>Ditrysia</taxon>
        <taxon>Pyraloidea</taxon>
        <taxon>Crambidae</taxon>
        <taxon>Crambinae</taxon>
        <taxon>Chilo</taxon>
    </lineage>
</organism>
<reference evidence="2" key="1">
    <citation type="submission" date="2021-12" db="EMBL/GenBank/DDBJ databases">
        <authorList>
            <person name="King R."/>
        </authorList>
    </citation>
    <scope>NUCLEOTIDE SEQUENCE</scope>
</reference>
<dbReference type="Proteomes" id="UP001153292">
    <property type="component" value="Chromosome 8"/>
</dbReference>
<keyword evidence="3" id="KW-1185">Reference proteome</keyword>
<gene>
    <name evidence="2" type="ORF">CHILSU_LOCUS10678</name>
</gene>
<feature type="compositionally biased region" description="Basic and acidic residues" evidence="1">
    <location>
        <begin position="185"/>
        <end position="217"/>
    </location>
</feature>
<sequence length="288" mass="32084">MSKSGGSLWNLEDLRIDEELIKRAGIGRGNKTGVVHNSSVNMDVDSRPDRALVDSKAKKRKRTEVPDRSSEQSTDERPLAKCGSDKRGGRQIANADKKVIEETRKKLDEWLSLELASAIESEADNPSSPLTQMIQRAAVTYIDKINRIREEGKEIPTPKRPPPKAEAKKKEREPRPTLSQVVAGTEKEKETNKKGQEDTTRGPSEQPRRAQNEGWTEARKAIELKELDIGNVDIRNSVGGNRIIEVVGATNAEKSDKLAVKLREVLENRATVTRPIKRADLRVSGLDD</sequence>
<evidence type="ECO:0000313" key="3">
    <source>
        <dbReference type="Proteomes" id="UP001153292"/>
    </source>
</evidence>
<dbReference type="EMBL" id="OU963901">
    <property type="protein sequence ID" value="CAH0407279.1"/>
    <property type="molecule type" value="Genomic_DNA"/>
</dbReference>
<feature type="region of interest" description="Disordered" evidence="1">
    <location>
        <begin position="26"/>
        <end position="94"/>
    </location>
</feature>
<feature type="region of interest" description="Disordered" evidence="1">
    <location>
        <begin position="148"/>
        <end position="217"/>
    </location>
</feature>
<name>A0ABN8BBK7_CHISP</name>
<evidence type="ECO:0000256" key="1">
    <source>
        <dbReference type="SAM" id="MobiDB-lite"/>
    </source>
</evidence>
<proteinExistence type="predicted"/>
<accession>A0ABN8BBK7</accession>
<feature type="compositionally biased region" description="Basic and acidic residues" evidence="1">
    <location>
        <begin position="44"/>
        <end position="56"/>
    </location>
</feature>
<feature type="compositionally biased region" description="Basic and acidic residues" evidence="1">
    <location>
        <begin position="63"/>
        <end position="88"/>
    </location>
</feature>
<feature type="compositionally biased region" description="Basic and acidic residues" evidence="1">
    <location>
        <begin position="148"/>
        <end position="175"/>
    </location>
</feature>
<protein>
    <submittedName>
        <fullName evidence="2">Uncharacterized protein</fullName>
    </submittedName>
</protein>